<comment type="similarity">
    <text evidence="1">Belongs to the beclin family.</text>
</comment>
<evidence type="ECO:0000256" key="2">
    <source>
        <dbReference type="ARBA" id="ARBA00023054"/>
    </source>
</evidence>
<dbReference type="Pfam" id="PF04111">
    <property type="entry name" value="APG6"/>
    <property type="match status" value="1"/>
</dbReference>
<dbReference type="Gene3D" id="1.10.418.40">
    <property type="entry name" value="Autophagy protein 6/Beclin 1"/>
    <property type="match status" value="1"/>
</dbReference>
<dbReference type="GO" id="GO:0000045">
    <property type="term" value="P:autophagosome assembly"/>
    <property type="evidence" value="ECO:0007669"/>
    <property type="project" value="TreeGrafter"/>
</dbReference>
<evidence type="ECO:0000259" key="4">
    <source>
        <dbReference type="Pfam" id="PF04111"/>
    </source>
</evidence>
<proteinExistence type="evidence at transcript level"/>
<evidence type="ECO:0000259" key="5">
    <source>
        <dbReference type="Pfam" id="PF17675"/>
    </source>
</evidence>
<organism evidence="6">
    <name type="scientific">Eubosmina coregoni</name>
    <dbReference type="NCBI Taxonomy" id="186181"/>
    <lineage>
        <taxon>Eukaryota</taxon>
        <taxon>Metazoa</taxon>
        <taxon>Ecdysozoa</taxon>
        <taxon>Arthropoda</taxon>
        <taxon>Crustacea</taxon>
        <taxon>Branchiopoda</taxon>
        <taxon>Diplostraca</taxon>
        <taxon>Cladocera</taxon>
        <taxon>Anomopoda</taxon>
        <taxon>Bosminidae</taxon>
        <taxon>Eubosmina</taxon>
    </lineage>
</organism>
<dbReference type="GO" id="GO:0045324">
    <property type="term" value="P:late endosome to vacuole transport"/>
    <property type="evidence" value="ECO:0007669"/>
    <property type="project" value="TreeGrafter"/>
</dbReference>
<dbReference type="Gene3D" id="6.10.250.3110">
    <property type="match status" value="1"/>
</dbReference>
<dbReference type="InterPro" id="IPR007243">
    <property type="entry name" value="Atg6/Beclin"/>
</dbReference>
<reference evidence="6" key="1">
    <citation type="submission" date="2018-08" db="EMBL/GenBank/DDBJ databases">
        <authorList>
            <person name="Cornetti L."/>
        </authorList>
    </citation>
    <scope>NUCLEOTIDE SEQUENCE</scope>
    <source>
        <strain evidence="6">FI-BAL1-1</strain>
    </source>
</reference>
<sequence>METAGNAHFCCQRCWAPIQLDSAFNGSLDEHTMAELSLPAMRTPELDFTSQASSLDNYTPSRQEQASVHQGFTLLGHTAVYPTASNIGHLSHYVLKSAQLFDLVSSTSDIDHPLCQECADSLFQLLEQQLEQAEEECREYKQFLSKIAKDTEEDNLSNLEDELNQLVIEEQQLKCELKDLAEKQEQITREIEEEKQEKEIVEQDEEKYWKLYSVHRHQQFQALDEQISLECQLQFIRSNLDRLKQTNAFNASFHLWHVGHFGTINGLRMGRLPSVPVDWNEINAAWGQLTILLSALARKVNMSFQRYKLVPFGSASYIEDLVENKQLPLYGSGGFRFLWDAKFDAGMVAFLDCLQQFQLKVEGSHHAESDAGRRNFQFPYRMDRGRIEDPATRQWYSIKIQFNSEEQWTKALKYMQTNLKWGVAWVAAQSPSPD</sequence>
<protein>
    <submittedName>
        <fullName evidence="6">EOG090X048D</fullName>
    </submittedName>
</protein>
<dbReference type="GO" id="GO:0043548">
    <property type="term" value="F:phosphatidylinositol 3-kinase binding"/>
    <property type="evidence" value="ECO:0007669"/>
    <property type="project" value="TreeGrafter"/>
</dbReference>
<dbReference type="EMBL" id="LR000109">
    <property type="protein sequence ID" value="SVE69728.1"/>
    <property type="molecule type" value="mRNA"/>
</dbReference>
<dbReference type="GO" id="GO:0000423">
    <property type="term" value="P:mitophagy"/>
    <property type="evidence" value="ECO:0007669"/>
    <property type="project" value="TreeGrafter"/>
</dbReference>
<dbReference type="GO" id="GO:0006995">
    <property type="term" value="P:cellular response to nitrogen starvation"/>
    <property type="evidence" value="ECO:0007669"/>
    <property type="project" value="TreeGrafter"/>
</dbReference>
<dbReference type="InterPro" id="IPR040455">
    <property type="entry name" value="Atg6_BARA"/>
</dbReference>
<accession>A0A4Y7LKX5</accession>
<dbReference type="FunFam" id="1.10.418.40:FF:000001">
    <property type="entry name" value="beclin-1 isoform X1"/>
    <property type="match status" value="1"/>
</dbReference>
<feature type="coiled-coil region" evidence="3">
    <location>
        <begin position="116"/>
        <end position="204"/>
    </location>
</feature>
<dbReference type="GO" id="GO:0034272">
    <property type="term" value="C:phosphatidylinositol 3-kinase complex, class III, type II"/>
    <property type="evidence" value="ECO:0007669"/>
    <property type="project" value="TreeGrafter"/>
</dbReference>
<dbReference type="Pfam" id="PF17675">
    <property type="entry name" value="APG6_N"/>
    <property type="match status" value="1"/>
</dbReference>
<dbReference type="GO" id="GO:0000407">
    <property type="term" value="C:phagophore assembly site"/>
    <property type="evidence" value="ECO:0007669"/>
    <property type="project" value="TreeGrafter"/>
</dbReference>
<gene>
    <name evidence="6" type="primary">EOG090X048D</name>
</gene>
<dbReference type="GO" id="GO:0030674">
    <property type="term" value="F:protein-macromolecule adaptor activity"/>
    <property type="evidence" value="ECO:0007669"/>
    <property type="project" value="TreeGrafter"/>
</dbReference>
<evidence type="ECO:0000313" key="6">
    <source>
        <dbReference type="EMBL" id="SVE69728.1"/>
    </source>
</evidence>
<dbReference type="PANTHER" id="PTHR12768">
    <property type="entry name" value="BECLIN 1"/>
    <property type="match status" value="1"/>
</dbReference>
<dbReference type="AlphaFoldDB" id="A0A4Y7LKX5"/>
<dbReference type="PANTHER" id="PTHR12768:SF4">
    <property type="entry name" value="BECLIN-1"/>
    <property type="match status" value="1"/>
</dbReference>
<dbReference type="GO" id="GO:0034271">
    <property type="term" value="C:phosphatidylinositol 3-kinase complex, class III, type I"/>
    <property type="evidence" value="ECO:0007669"/>
    <property type="project" value="TreeGrafter"/>
</dbReference>
<dbReference type="InterPro" id="IPR041691">
    <property type="entry name" value="Atg6/beclin_CC"/>
</dbReference>
<dbReference type="InterPro" id="IPR038274">
    <property type="entry name" value="Atg6/Beclin_C_sf"/>
</dbReference>
<name>A0A4Y7LKX5_9CRUS</name>
<feature type="domain" description="Atg6/beclin coiled-coil" evidence="5">
    <location>
        <begin position="113"/>
        <end position="239"/>
    </location>
</feature>
<evidence type="ECO:0000256" key="1">
    <source>
        <dbReference type="ARBA" id="ARBA00005965"/>
    </source>
</evidence>
<evidence type="ECO:0000256" key="3">
    <source>
        <dbReference type="SAM" id="Coils"/>
    </source>
</evidence>
<feature type="domain" description="Atg6 BARA" evidence="4">
    <location>
        <begin position="243"/>
        <end position="427"/>
    </location>
</feature>
<keyword evidence="2 3" id="KW-0175">Coiled coil</keyword>